<evidence type="ECO:0000313" key="4">
    <source>
        <dbReference type="Proteomes" id="UP000276178"/>
    </source>
</evidence>
<dbReference type="EMBL" id="BJOD01000056">
    <property type="protein sequence ID" value="GED27996.1"/>
    <property type="molecule type" value="Genomic_DNA"/>
</dbReference>
<dbReference type="Proteomes" id="UP000276178">
    <property type="component" value="Unassembled WGS sequence"/>
</dbReference>
<evidence type="ECO:0000313" key="5">
    <source>
        <dbReference type="Proteomes" id="UP000317180"/>
    </source>
</evidence>
<gene>
    <name evidence="2" type="ORF">BAG01nite_40980</name>
    <name evidence="3" type="ORF">EB820_05155</name>
</gene>
<organism evidence="3 4">
    <name type="scientific">Brevibacillus agri</name>
    <dbReference type="NCBI Taxonomy" id="51101"/>
    <lineage>
        <taxon>Bacteria</taxon>
        <taxon>Bacillati</taxon>
        <taxon>Bacillota</taxon>
        <taxon>Bacilli</taxon>
        <taxon>Bacillales</taxon>
        <taxon>Paenibacillaceae</taxon>
        <taxon>Brevibacillus</taxon>
    </lineage>
</organism>
<dbReference type="GeneID" id="82809894"/>
<evidence type="ECO:0000259" key="1">
    <source>
        <dbReference type="Pfam" id="PF02624"/>
    </source>
</evidence>
<proteinExistence type="predicted"/>
<sequence>MIFDVSKRNFGYKDSLFNNRPVYLATSRIGTFRREDGGIGPVDCGAISQRKRKSVLKAFSESIERRALVIGARGDAIEGLAESFDIMNSKVAKIPRRFTQLCKEDSIVCDTTGTAAHFNSKLAQSNAIKELLEKNSTFLFWYGRQGKKIDLSQHYSIYVSLFQAEGYQVQAYVEETFKPLKVVFVFAKNANHITPFTFMTGVGSSISLSNAIHKGLSEAYLLKNVYDDYFYRYQLEGLEPSSYTAIVLKAQTDSECLKHLELFNKLDTYQEVDEDITLSEAEVETDLIVKNLPVWVKELHTTVLYQTVNKNLIIIKAYSPNLYNHVALKTYIDLDRDVNRYTVNLTQDTLNHIPTCPIL</sequence>
<reference evidence="3 4" key="1">
    <citation type="submission" date="2018-10" db="EMBL/GenBank/DDBJ databases">
        <title>Phylogenomics of Brevibacillus.</title>
        <authorList>
            <person name="Dunlap C."/>
        </authorList>
    </citation>
    <scope>NUCLEOTIDE SEQUENCE [LARGE SCALE GENOMIC DNA]</scope>
    <source>
        <strain evidence="3 4">NRRL NRS 1219</strain>
    </source>
</reference>
<keyword evidence="5" id="KW-1185">Reference proteome</keyword>
<dbReference type="InterPro" id="IPR003776">
    <property type="entry name" value="YcaO-like_dom"/>
</dbReference>
<dbReference type="Pfam" id="PF02624">
    <property type="entry name" value="YcaO"/>
    <property type="match status" value="1"/>
</dbReference>
<dbReference type="AlphaFoldDB" id="A0A3M8B7C6"/>
<reference evidence="2 5" key="2">
    <citation type="submission" date="2019-06" db="EMBL/GenBank/DDBJ databases">
        <title>Whole genome shotgun sequence of Brevibacillus agri NBRC 15538.</title>
        <authorList>
            <person name="Hosoyama A."/>
            <person name="Uohara A."/>
            <person name="Ohji S."/>
            <person name="Ichikawa N."/>
        </authorList>
    </citation>
    <scope>NUCLEOTIDE SEQUENCE [LARGE SCALE GENOMIC DNA]</scope>
    <source>
        <strain evidence="2 5">NBRC 15538</strain>
    </source>
</reference>
<comment type="caution">
    <text evidence="3">The sequence shown here is derived from an EMBL/GenBank/DDBJ whole genome shotgun (WGS) entry which is preliminary data.</text>
</comment>
<dbReference type="EMBL" id="RHHN01000016">
    <property type="protein sequence ID" value="RNB58897.1"/>
    <property type="molecule type" value="Genomic_DNA"/>
</dbReference>
<evidence type="ECO:0000313" key="3">
    <source>
        <dbReference type="EMBL" id="RNB58897.1"/>
    </source>
</evidence>
<accession>A0A3M8B7C6</accession>
<protein>
    <recommendedName>
        <fullName evidence="1">YcaO domain-containing protein</fullName>
    </recommendedName>
</protein>
<dbReference type="RefSeq" id="WP_005829460.1">
    <property type="nucleotide sequence ID" value="NZ_BJOD01000056.1"/>
</dbReference>
<dbReference type="Gene3D" id="3.30.1330.230">
    <property type="match status" value="1"/>
</dbReference>
<evidence type="ECO:0000313" key="2">
    <source>
        <dbReference type="EMBL" id="GED27996.1"/>
    </source>
</evidence>
<dbReference type="Proteomes" id="UP000317180">
    <property type="component" value="Unassembled WGS sequence"/>
</dbReference>
<feature type="domain" description="YcaO" evidence="1">
    <location>
        <begin position="105"/>
        <end position="220"/>
    </location>
</feature>
<name>A0A3M8B7C6_9BACL</name>